<evidence type="ECO:0000259" key="8">
    <source>
        <dbReference type="Pfam" id="PF21913"/>
    </source>
</evidence>
<evidence type="ECO:0000256" key="1">
    <source>
        <dbReference type="ARBA" id="ARBA00004123"/>
    </source>
</evidence>
<name>A0A6B2L7X0_9EUKA</name>
<keyword evidence="3" id="KW-0235">DNA replication</keyword>
<accession>A0A6B2L7X0</accession>
<feature type="compositionally biased region" description="Basic and acidic residues" evidence="6">
    <location>
        <begin position="179"/>
        <end position="241"/>
    </location>
</feature>
<evidence type="ECO:0000256" key="5">
    <source>
        <dbReference type="ARBA" id="ARBA00023242"/>
    </source>
</evidence>
<reference evidence="9" key="1">
    <citation type="journal article" date="2020" name="J. Eukaryot. Microbiol.">
        <title>De novo Sequencing, Assembly and Annotation of the Transcriptome for the Free-Living Testate Amoeba Arcella intermedia.</title>
        <authorList>
            <person name="Ribeiro G.M."/>
            <person name="Porfirio-Sousa A.L."/>
            <person name="Maurer-Alcala X.X."/>
            <person name="Katz L.A."/>
            <person name="Lahr D.J.G."/>
        </authorList>
    </citation>
    <scope>NUCLEOTIDE SEQUENCE</scope>
</reference>
<feature type="domain" description="ORC6 second cyclin-like" evidence="8">
    <location>
        <begin position="67"/>
        <end position="155"/>
    </location>
</feature>
<evidence type="ECO:0000259" key="7">
    <source>
        <dbReference type="Pfam" id="PF05460"/>
    </source>
</evidence>
<keyword evidence="4" id="KW-0238">DNA-binding</keyword>
<feature type="region of interest" description="Disordered" evidence="6">
    <location>
        <begin position="169"/>
        <end position="265"/>
    </location>
</feature>
<dbReference type="InterPro" id="IPR020529">
    <property type="entry name" value="ORC6_met/pln"/>
</dbReference>
<feature type="compositionally biased region" description="Basic residues" evidence="6">
    <location>
        <begin position="169"/>
        <end position="178"/>
    </location>
</feature>
<dbReference type="Pfam" id="PF05460">
    <property type="entry name" value="ORC6"/>
    <property type="match status" value="1"/>
</dbReference>
<comment type="similarity">
    <text evidence="2">Belongs to the ORC6 family.</text>
</comment>
<feature type="domain" description="ORC6 first cyclin-like" evidence="7">
    <location>
        <begin position="9"/>
        <end position="62"/>
    </location>
</feature>
<dbReference type="InterPro" id="IPR054113">
    <property type="entry name" value="ORC6_cyclin-like_2nd"/>
</dbReference>
<dbReference type="AlphaFoldDB" id="A0A6B2L7X0"/>
<dbReference type="GO" id="GO:0005664">
    <property type="term" value="C:nuclear origin of replication recognition complex"/>
    <property type="evidence" value="ECO:0007669"/>
    <property type="project" value="InterPro"/>
</dbReference>
<dbReference type="Gene3D" id="1.10.472.10">
    <property type="entry name" value="Cyclin-like"/>
    <property type="match status" value="1"/>
</dbReference>
<dbReference type="PANTHER" id="PTHR13394:SF0">
    <property type="entry name" value="ORIGIN RECOGNITION COMPLEX SUBUNIT 6"/>
    <property type="match status" value="1"/>
</dbReference>
<comment type="subcellular location">
    <subcellularLocation>
        <location evidence="1">Nucleus</location>
    </subcellularLocation>
</comment>
<dbReference type="GO" id="GO:0003677">
    <property type="term" value="F:DNA binding"/>
    <property type="evidence" value="ECO:0007669"/>
    <property type="project" value="UniProtKB-KW"/>
</dbReference>
<sequence>MLDIRAPYGIQGGDTCKYAICLQLACRMYNCPFNRTEALKLSGVDSEAYRHTYGVVLKTLDISPQINLESVGIHLGIPHLTPLATKILTKYKERVLKTIPDIQKPKVKFDSSPYVSVPFALATEFRAVKLDRNTLLDVTETSKKDFSKLYDHMNELVMLPIKNELQKVSLKKKTHHRKQSEETKETQLETNQEKGKEEEKTVVPLDDKSKDEGTTQKPEEVAVCTKRESLENGKNKEKEEVSSPGKPDLLAVDQKGTQVSSSESHDERLLQIAVDIWDFSKSEDGKAPVLPKIIAQRKKQKEFEEWKAKVLQSNTAETPSFKRKVQTTLDFVPSKKQKIDRDNTQPN</sequence>
<evidence type="ECO:0000256" key="2">
    <source>
        <dbReference type="ARBA" id="ARBA00010840"/>
    </source>
</evidence>
<dbReference type="EMBL" id="GIBP01004095">
    <property type="protein sequence ID" value="NDV33064.1"/>
    <property type="molecule type" value="Transcribed_RNA"/>
</dbReference>
<evidence type="ECO:0000256" key="6">
    <source>
        <dbReference type="SAM" id="MobiDB-lite"/>
    </source>
</evidence>
<dbReference type="PANTHER" id="PTHR13394">
    <property type="entry name" value="ORIGIN RECOGNITION COMPLEX SUBUNIT 6"/>
    <property type="match status" value="1"/>
</dbReference>
<proteinExistence type="inferred from homology"/>
<evidence type="ECO:0000313" key="9">
    <source>
        <dbReference type="EMBL" id="NDV33064.1"/>
    </source>
</evidence>
<organism evidence="9">
    <name type="scientific">Arcella intermedia</name>
    <dbReference type="NCBI Taxonomy" id="1963864"/>
    <lineage>
        <taxon>Eukaryota</taxon>
        <taxon>Amoebozoa</taxon>
        <taxon>Tubulinea</taxon>
        <taxon>Elardia</taxon>
        <taxon>Arcellinida</taxon>
        <taxon>Sphaerothecina</taxon>
        <taxon>Arcellidae</taxon>
        <taxon>Arcella</taxon>
    </lineage>
</organism>
<evidence type="ECO:0000256" key="4">
    <source>
        <dbReference type="ARBA" id="ARBA00023125"/>
    </source>
</evidence>
<dbReference type="Pfam" id="PF21913">
    <property type="entry name" value="ORC6_2nd"/>
    <property type="match status" value="1"/>
</dbReference>
<dbReference type="GO" id="GO:0006270">
    <property type="term" value="P:DNA replication initiation"/>
    <property type="evidence" value="ECO:0007669"/>
    <property type="project" value="TreeGrafter"/>
</dbReference>
<protein>
    <submittedName>
        <fullName evidence="9">Uncharacterized protein</fullName>
    </submittedName>
</protein>
<keyword evidence="5" id="KW-0539">Nucleus</keyword>
<dbReference type="InterPro" id="IPR008721">
    <property type="entry name" value="ORC6_cyclin_first"/>
</dbReference>
<evidence type="ECO:0000256" key="3">
    <source>
        <dbReference type="ARBA" id="ARBA00022705"/>
    </source>
</evidence>